<keyword evidence="1" id="KW-0472">Membrane</keyword>
<dbReference type="Proteomes" id="UP000064967">
    <property type="component" value="Chromosome"/>
</dbReference>
<dbReference type="GO" id="GO:0016020">
    <property type="term" value="C:membrane"/>
    <property type="evidence" value="ECO:0007669"/>
    <property type="project" value="InterPro"/>
</dbReference>
<dbReference type="Pfam" id="PF01478">
    <property type="entry name" value="Peptidase_A24"/>
    <property type="match status" value="1"/>
</dbReference>
<dbReference type="EMBL" id="CP012333">
    <property type="protein sequence ID" value="AKU94758.1"/>
    <property type="molecule type" value="Genomic_DNA"/>
</dbReference>
<dbReference type="KEGG" id="llu:AKJ09_01422"/>
<proteinExistence type="predicted"/>
<dbReference type="InterPro" id="IPR000045">
    <property type="entry name" value="Prepilin_IV_endopep_pep"/>
</dbReference>
<name>A0A0K1PML0_9BACT</name>
<accession>A0A0K1PML0</accession>
<evidence type="ECO:0000313" key="3">
    <source>
        <dbReference type="EMBL" id="AKU94758.1"/>
    </source>
</evidence>
<dbReference type="AlphaFoldDB" id="A0A0K1PML0"/>
<dbReference type="OrthoDB" id="5508079at2"/>
<feature type="transmembrane region" description="Helical" evidence="1">
    <location>
        <begin position="25"/>
        <end position="47"/>
    </location>
</feature>
<reference evidence="3 4" key="1">
    <citation type="submission" date="2015-08" db="EMBL/GenBank/DDBJ databases">
        <authorList>
            <person name="Babu N.S."/>
            <person name="Beckwith C.J."/>
            <person name="Beseler K.G."/>
            <person name="Brison A."/>
            <person name="Carone J.V."/>
            <person name="Caskin T.P."/>
            <person name="Diamond M."/>
            <person name="Durham M.E."/>
            <person name="Foxe J.M."/>
            <person name="Go M."/>
            <person name="Henderson B.A."/>
            <person name="Jones I.B."/>
            <person name="McGettigan J.A."/>
            <person name="Micheletti S.J."/>
            <person name="Nasrallah M.E."/>
            <person name="Ortiz D."/>
            <person name="Piller C.R."/>
            <person name="Privatt S.R."/>
            <person name="Schneider S.L."/>
            <person name="Sharp S."/>
            <person name="Smith T.C."/>
            <person name="Stanton J.D."/>
            <person name="Ullery H.E."/>
            <person name="Wilson R.J."/>
            <person name="Serrano M.G."/>
            <person name="Buck G."/>
            <person name="Lee V."/>
            <person name="Wang Y."/>
            <person name="Carvalho R."/>
            <person name="Voegtly L."/>
            <person name="Shi R."/>
            <person name="Duckworth R."/>
            <person name="Johnson A."/>
            <person name="Loviza R."/>
            <person name="Walstead R."/>
            <person name="Shah Z."/>
            <person name="Kiflezghi M."/>
            <person name="Wade K."/>
            <person name="Ball S.L."/>
            <person name="Bradley K.W."/>
            <person name="Asai D.J."/>
            <person name="Bowman C.A."/>
            <person name="Russell D.A."/>
            <person name="Pope W.H."/>
            <person name="Jacobs-Sera D."/>
            <person name="Hendrix R.W."/>
            <person name="Hatfull G.F."/>
        </authorList>
    </citation>
    <scope>NUCLEOTIDE SEQUENCE [LARGE SCALE GENOMIC DNA]</scope>
    <source>
        <strain evidence="3 4">DSM 27648</strain>
    </source>
</reference>
<evidence type="ECO:0000259" key="2">
    <source>
        <dbReference type="Pfam" id="PF01478"/>
    </source>
</evidence>
<dbReference type="GO" id="GO:0004190">
    <property type="term" value="F:aspartic-type endopeptidase activity"/>
    <property type="evidence" value="ECO:0007669"/>
    <property type="project" value="InterPro"/>
</dbReference>
<organism evidence="3 4">
    <name type="scientific">Labilithrix luteola</name>
    <dbReference type="NCBI Taxonomy" id="1391654"/>
    <lineage>
        <taxon>Bacteria</taxon>
        <taxon>Pseudomonadati</taxon>
        <taxon>Myxococcota</taxon>
        <taxon>Polyangia</taxon>
        <taxon>Polyangiales</taxon>
        <taxon>Labilitrichaceae</taxon>
        <taxon>Labilithrix</taxon>
    </lineage>
</organism>
<sequence length="177" mass="17970">MAFLLVTALVLTAIAAYVDHRTGHIPNVLTVGGFVVALLAHVVLALAAGGLRAVPAALGTSLGGALLAAIVPLVLFRANALGGGDVKLFVALGALLGPLVGLRVELLSFACSALLIPIKLAWEGELLGALGRSALLCANLVLPASRKFAIDRKKLTWVRLGPAIFAGTAWAVASGLL</sequence>
<dbReference type="STRING" id="1391654.AKJ09_01422"/>
<keyword evidence="1" id="KW-0812">Transmembrane</keyword>
<protein>
    <recommendedName>
        <fullName evidence="2">Prepilin type IV endopeptidase peptidase domain-containing protein</fullName>
    </recommendedName>
</protein>
<feature type="domain" description="Prepilin type IV endopeptidase peptidase" evidence="2">
    <location>
        <begin position="9"/>
        <end position="114"/>
    </location>
</feature>
<evidence type="ECO:0000313" key="4">
    <source>
        <dbReference type="Proteomes" id="UP000064967"/>
    </source>
</evidence>
<feature type="transmembrane region" description="Helical" evidence="1">
    <location>
        <begin position="156"/>
        <end position="176"/>
    </location>
</feature>
<gene>
    <name evidence="3" type="ORF">AKJ09_01422</name>
</gene>
<keyword evidence="1" id="KW-1133">Transmembrane helix</keyword>
<keyword evidence="4" id="KW-1185">Reference proteome</keyword>
<feature type="transmembrane region" description="Helical" evidence="1">
    <location>
        <begin position="88"/>
        <end position="116"/>
    </location>
</feature>
<feature type="transmembrane region" description="Helical" evidence="1">
    <location>
        <begin position="54"/>
        <end position="76"/>
    </location>
</feature>
<dbReference type="RefSeq" id="WP_146646311.1">
    <property type="nucleotide sequence ID" value="NZ_CP012333.1"/>
</dbReference>
<dbReference type="Gene3D" id="1.20.120.1220">
    <property type="match status" value="1"/>
</dbReference>
<evidence type="ECO:0000256" key="1">
    <source>
        <dbReference type="SAM" id="Phobius"/>
    </source>
</evidence>